<evidence type="ECO:0000256" key="1">
    <source>
        <dbReference type="SAM" id="Coils"/>
    </source>
</evidence>
<dbReference type="AlphaFoldDB" id="A0A7S3TRH4"/>
<evidence type="ECO:0000313" key="2">
    <source>
        <dbReference type="EMBL" id="CAE0591990.1"/>
    </source>
</evidence>
<gene>
    <name evidence="2" type="ORF">EHUX00137_LOCUS42982</name>
</gene>
<proteinExistence type="predicted"/>
<protein>
    <submittedName>
        <fullName evidence="2">Uncharacterized protein</fullName>
    </submittedName>
</protein>
<reference evidence="2" key="1">
    <citation type="submission" date="2021-01" db="EMBL/GenBank/DDBJ databases">
        <authorList>
            <person name="Corre E."/>
            <person name="Pelletier E."/>
            <person name="Niang G."/>
            <person name="Scheremetjew M."/>
            <person name="Finn R."/>
            <person name="Kale V."/>
            <person name="Holt S."/>
            <person name="Cochrane G."/>
            <person name="Meng A."/>
            <person name="Brown T."/>
            <person name="Cohen L."/>
        </authorList>
    </citation>
    <scope>NUCLEOTIDE SEQUENCE</scope>
    <source>
        <strain evidence="2">379</strain>
    </source>
</reference>
<sequence length="335" mass="36652">MVDEQAVQAAKEQYQDRLQEMQEAEAAEEAAEAERQQRAERAAELAAANVGHVDAFRDEMLAEGGGDVGKLRQHASLLPLAQEFQAALNEAIDEYVATALEIGGLKREELSTFSEAFGEAKTEGTAEAQRQIAQYRHLVKRAQHDAGASGLTPSQLGAMQEANGALYEALMDMEMSQVERYGETIGAFESAYEELSKRLQETGSTFFNRARELEGAFTQKLEAAASELAEEEAAREAGSAEDEAVPEEVRTLLGDRETLTNALTQAHDTRVAQLDAREDEARAREVAALKGTIERLQADEYGRNRGAVVEIWNLVHVEHKNELLELGAPAHAEVA</sequence>
<accession>A0A7S3TRH4</accession>
<organism evidence="2">
    <name type="scientific">Emiliania huxleyi</name>
    <name type="common">Coccolithophore</name>
    <name type="synonym">Pontosphaera huxleyi</name>
    <dbReference type="NCBI Taxonomy" id="2903"/>
    <lineage>
        <taxon>Eukaryota</taxon>
        <taxon>Haptista</taxon>
        <taxon>Haptophyta</taxon>
        <taxon>Prymnesiophyceae</taxon>
        <taxon>Isochrysidales</taxon>
        <taxon>Noelaerhabdaceae</taxon>
        <taxon>Emiliania</taxon>
    </lineage>
</organism>
<name>A0A7S3TRH4_EMIHU</name>
<dbReference type="EMBL" id="HBIR01055195">
    <property type="protein sequence ID" value="CAE0591990.1"/>
    <property type="molecule type" value="Transcribed_RNA"/>
</dbReference>
<feature type="coiled-coil region" evidence="1">
    <location>
        <begin position="4"/>
        <end position="44"/>
    </location>
</feature>
<keyword evidence="1" id="KW-0175">Coiled coil</keyword>